<evidence type="ECO:0000256" key="4">
    <source>
        <dbReference type="ARBA" id="ARBA00022448"/>
    </source>
</evidence>
<dbReference type="EMBL" id="FRFE01000014">
    <property type="protein sequence ID" value="SHO49607.1"/>
    <property type="molecule type" value="Genomic_DNA"/>
</dbReference>
<dbReference type="Pfam" id="PF00231">
    <property type="entry name" value="ATP-synt"/>
    <property type="match status" value="1"/>
</dbReference>
<dbReference type="SUPFAM" id="SSF52943">
    <property type="entry name" value="ATP synthase (F1-ATPase), gamma subunit"/>
    <property type="match status" value="1"/>
</dbReference>
<evidence type="ECO:0000256" key="2">
    <source>
        <dbReference type="ARBA" id="ARBA00004170"/>
    </source>
</evidence>
<dbReference type="Proteomes" id="UP000184603">
    <property type="component" value="Unassembled WGS sequence"/>
</dbReference>
<dbReference type="AlphaFoldDB" id="A0A1M7YAH1"/>
<dbReference type="OrthoDB" id="9812769at2"/>
<dbReference type="InterPro" id="IPR035968">
    <property type="entry name" value="ATP_synth_F1_ATPase_gsu"/>
</dbReference>
<keyword evidence="11" id="KW-1185">Reference proteome</keyword>
<dbReference type="Gene3D" id="3.40.1380.10">
    <property type="match status" value="1"/>
</dbReference>
<evidence type="ECO:0000256" key="1">
    <source>
        <dbReference type="ARBA" id="ARBA00003456"/>
    </source>
</evidence>
<keyword evidence="8" id="KW-0139">CF(1)</keyword>
<dbReference type="GO" id="GO:0046933">
    <property type="term" value="F:proton-transporting ATP synthase activity, rotational mechanism"/>
    <property type="evidence" value="ECO:0007669"/>
    <property type="project" value="InterPro"/>
</dbReference>
<evidence type="ECO:0000256" key="7">
    <source>
        <dbReference type="ARBA" id="ARBA00023136"/>
    </source>
</evidence>
<evidence type="ECO:0000313" key="11">
    <source>
        <dbReference type="Proteomes" id="UP000184603"/>
    </source>
</evidence>
<gene>
    <name evidence="10" type="ORF">SAMN02745220_02930</name>
</gene>
<comment type="subcellular location">
    <subcellularLocation>
        <location evidence="2">Membrane</location>
        <topology evidence="2">Peripheral membrane protein</topology>
    </subcellularLocation>
</comment>
<evidence type="ECO:0000256" key="8">
    <source>
        <dbReference type="ARBA" id="ARBA00023196"/>
    </source>
</evidence>
<dbReference type="InterPro" id="IPR000131">
    <property type="entry name" value="ATP_synth_F1_gsu"/>
</dbReference>
<comment type="function">
    <text evidence="1">Produces ATP from ADP in the presence of a proton gradient across the membrane. The gamma chain is believed to be important in regulating ATPase activity and the flow of protons through the CF(0) complex.</text>
</comment>
<evidence type="ECO:0000256" key="9">
    <source>
        <dbReference type="ARBA" id="ARBA00023310"/>
    </source>
</evidence>
<sequence>MSRSRKIALHLQQLQELQAIISSMRTLAQLELHKLAAQAEQQRQMSDVLDTVIADFLYFYDLAGSGSGPDLLLVLGSERGFCGPFNEILATELSKTREDGGEPCSVLIVGGKLSRHLGEEAEGFGIMAGASTGEELFAILSEVVVEVRKQMKRHQAQGLRVMYHDDASDTVVLRQLLPPQTKEKIKKQTFPPHLYLEPDVFFQDFLQHYLFVGLIRLLTASLLVENRYRVQHLGGALHRLEERLAAMQLRVRSLRQEEITAEIEMILLGSGAFDLGKST</sequence>
<keyword evidence="9" id="KW-0066">ATP synthesis</keyword>
<keyword evidence="6" id="KW-0406">Ion transport</keyword>
<evidence type="ECO:0000256" key="5">
    <source>
        <dbReference type="ARBA" id="ARBA00022781"/>
    </source>
</evidence>
<accession>A0A1M7YAH1</accession>
<organism evidence="10 11">
    <name type="scientific">Desulfopila aestuarii DSM 18488</name>
    <dbReference type="NCBI Taxonomy" id="1121416"/>
    <lineage>
        <taxon>Bacteria</taxon>
        <taxon>Pseudomonadati</taxon>
        <taxon>Thermodesulfobacteriota</taxon>
        <taxon>Desulfobulbia</taxon>
        <taxon>Desulfobulbales</taxon>
        <taxon>Desulfocapsaceae</taxon>
        <taxon>Desulfopila</taxon>
    </lineage>
</organism>
<dbReference type="Gene3D" id="1.10.287.80">
    <property type="entry name" value="ATP synthase, gamma subunit, helix hairpin domain"/>
    <property type="match status" value="1"/>
</dbReference>
<reference evidence="10 11" key="1">
    <citation type="submission" date="2016-12" db="EMBL/GenBank/DDBJ databases">
        <authorList>
            <person name="Song W.-J."/>
            <person name="Kurnit D.M."/>
        </authorList>
    </citation>
    <scope>NUCLEOTIDE SEQUENCE [LARGE SCALE GENOMIC DNA]</scope>
    <source>
        <strain evidence="10 11">DSM 18488</strain>
    </source>
</reference>
<dbReference type="STRING" id="1121416.SAMN02745220_02930"/>
<keyword evidence="4" id="KW-0813">Transport</keyword>
<evidence type="ECO:0000313" key="10">
    <source>
        <dbReference type="EMBL" id="SHO49607.1"/>
    </source>
</evidence>
<comment type="similarity">
    <text evidence="3">Belongs to the ATPase gamma chain family.</text>
</comment>
<evidence type="ECO:0000256" key="6">
    <source>
        <dbReference type="ARBA" id="ARBA00023065"/>
    </source>
</evidence>
<evidence type="ECO:0000256" key="3">
    <source>
        <dbReference type="ARBA" id="ARBA00007681"/>
    </source>
</evidence>
<dbReference type="GO" id="GO:0045259">
    <property type="term" value="C:proton-transporting ATP synthase complex"/>
    <property type="evidence" value="ECO:0007669"/>
    <property type="project" value="UniProtKB-KW"/>
</dbReference>
<keyword evidence="5" id="KW-0375">Hydrogen ion transport</keyword>
<keyword evidence="7" id="KW-0472">Membrane</keyword>
<proteinExistence type="inferred from homology"/>
<name>A0A1M7YAH1_9BACT</name>
<dbReference type="RefSeq" id="WP_073614274.1">
    <property type="nucleotide sequence ID" value="NZ_FRFE01000014.1"/>
</dbReference>
<protein>
    <submittedName>
        <fullName evidence="10">F-type H+-transporting ATPase subunit gamma</fullName>
    </submittedName>
</protein>